<dbReference type="PROSITE" id="PS50103">
    <property type="entry name" value="ZF_C3H1"/>
    <property type="match status" value="1"/>
</dbReference>
<evidence type="ECO:0000313" key="7">
    <source>
        <dbReference type="Proteomes" id="UP001140949"/>
    </source>
</evidence>
<dbReference type="PROSITE" id="PS50128">
    <property type="entry name" value="SURP"/>
    <property type="match status" value="1"/>
</dbReference>
<evidence type="ECO:0000259" key="5">
    <source>
        <dbReference type="PROSITE" id="PS50128"/>
    </source>
</evidence>
<feature type="region of interest" description="Disordered" evidence="3">
    <location>
        <begin position="531"/>
        <end position="592"/>
    </location>
</feature>
<feature type="compositionally biased region" description="Low complexity" evidence="3">
    <location>
        <begin position="96"/>
        <end position="111"/>
    </location>
</feature>
<feature type="domain" description="SURP motif" evidence="5">
    <location>
        <begin position="262"/>
        <end position="310"/>
    </location>
</feature>
<feature type="region of interest" description="Disordered" evidence="3">
    <location>
        <begin position="750"/>
        <end position="1060"/>
    </location>
</feature>
<dbReference type="EMBL" id="JANAVB010028820">
    <property type="protein sequence ID" value="KAJ6815442.1"/>
    <property type="molecule type" value="Genomic_DNA"/>
</dbReference>
<evidence type="ECO:0000259" key="4">
    <source>
        <dbReference type="PROSITE" id="PS50103"/>
    </source>
</evidence>
<dbReference type="SMART" id="SM00356">
    <property type="entry name" value="ZnF_C3H1"/>
    <property type="match status" value="1"/>
</dbReference>
<dbReference type="GO" id="GO:0008270">
    <property type="term" value="F:zinc ion binding"/>
    <property type="evidence" value="ECO:0007669"/>
    <property type="project" value="UniProtKB-KW"/>
</dbReference>
<feature type="compositionally biased region" description="Pro residues" evidence="3">
    <location>
        <begin position="83"/>
        <end position="95"/>
    </location>
</feature>
<evidence type="ECO:0000256" key="3">
    <source>
        <dbReference type="SAM" id="MobiDB-lite"/>
    </source>
</evidence>
<feature type="zinc finger region" description="C3H1-type" evidence="2">
    <location>
        <begin position="709"/>
        <end position="736"/>
    </location>
</feature>
<evidence type="ECO:0008006" key="8">
    <source>
        <dbReference type="Google" id="ProtNLM"/>
    </source>
</evidence>
<feature type="compositionally biased region" description="Pro residues" evidence="3">
    <location>
        <begin position="11"/>
        <end position="37"/>
    </location>
</feature>
<dbReference type="InterPro" id="IPR000061">
    <property type="entry name" value="Surp"/>
</dbReference>
<feature type="compositionally biased region" description="Pro residues" evidence="3">
    <location>
        <begin position="53"/>
        <end position="66"/>
    </location>
</feature>
<feature type="compositionally biased region" description="Pro residues" evidence="3">
    <location>
        <begin position="1004"/>
        <end position="1022"/>
    </location>
</feature>
<feature type="compositionally biased region" description="Polar residues" evidence="3">
    <location>
        <begin position="1026"/>
        <end position="1039"/>
    </location>
</feature>
<feature type="compositionally biased region" description="Polar residues" evidence="3">
    <location>
        <begin position="942"/>
        <end position="991"/>
    </location>
</feature>
<dbReference type="Pfam" id="PF23030">
    <property type="entry name" value="SCAF11-like_C"/>
    <property type="match status" value="1"/>
</dbReference>
<keyword evidence="1" id="KW-0507">mRNA processing</keyword>
<dbReference type="GO" id="GO:0003723">
    <property type="term" value="F:RNA binding"/>
    <property type="evidence" value="ECO:0007669"/>
    <property type="project" value="InterPro"/>
</dbReference>
<feature type="region of interest" description="Disordered" evidence="3">
    <location>
        <begin position="1199"/>
        <end position="1220"/>
    </location>
</feature>
<evidence type="ECO:0000256" key="2">
    <source>
        <dbReference type="PROSITE-ProRule" id="PRU00723"/>
    </source>
</evidence>
<feature type="domain" description="C3H1-type" evidence="4">
    <location>
        <begin position="709"/>
        <end position="736"/>
    </location>
</feature>
<feature type="compositionally biased region" description="Polar residues" evidence="3">
    <location>
        <begin position="797"/>
        <end position="806"/>
    </location>
</feature>
<protein>
    <recommendedName>
        <fullName evidence="8">C3H1-type domain-containing protein</fullName>
    </recommendedName>
</protein>
<feature type="region of interest" description="Disordered" evidence="3">
    <location>
        <begin position="354"/>
        <end position="382"/>
    </location>
</feature>
<dbReference type="Proteomes" id="UP001140949">
    <property type="component" value="Unassembled WGS sequence"/>
</dbReference>
<feature type="compositionally biased region" description="Basic residues" evidence="3">
    <location>
        <begin position="665"/>
        <end position="682"/>
    </location>
</feature>
<organism evidence="6 7">
    <name type="scientific">Iris pallida</name>
    <name type="common">Sweet iris</name>
    <dbReference type="NCBI Taxonomy" id="29817"/>
    <lineage>
        <taxon>Eukaryota</taxon>
        <taxon>Viridiplantae</taxon>
        <taxon>Streptophyta</taxon>
        <taxon>Embryophyta</taxon>
        <taxon>Tracheophyta</taxon>
        <taxon>Spermatophyta</taxon>
        <taxon>Magnoliopsida</taxon>
        <taxon>Liliopsida</taxon>
        <taxon>Asparagales</taxon>
        <taxon>Iridaceae</taxon>
        <taxon>Iridoideae</taxon>
        <taxon>Irideae</taxon>
        <taxon>Iris</taxon>
    </lineage>
</organism>
<sequence length="1619" mass="176960">MYGQGNYAPQYRPPPPFQQPQSDPLPPPPYQQGPPHPLYQHGMPLAQQSTPSYMPPPQPYIHPPPIVHGNSPMPSSYTHPGTLYPPHPMPPPPRMLPSSPLPQSHSQGQPLYRNPHPHPPGIQHMATPPPIPSGPGFLSATPASFTPLAPPLVGDACPPFLPPPPPPPPPPSPPSSPPPLPASPPPPASPNERYPDSVPKVSPHDTTKYMAVFAPVVLGDNVPGNVATVGDGNPEGRIPVIKAGGDFASPPPKPADKEVVRNIEVLCDFIVKVGPHFENLARTNEAGNPRFAFLFGGEPGSAAAIGHEYFQWMKRKYLSEVDSRKEQEKNGSMSSALKLGGSSQFSNLEHMGAAVSPAGSDMDMEDDVSRPDVDSGKELTEEPSKINVSKELFHAPRSNIEQLLIEVAKPRALSYNAPVAPLHDGEEDEDSQYIEDVSPVRASPEATECDTEKNAQGSIWASSGESSLVKVAQTLEGGRTEEAPKVYVKDGSPFRLIQGYASDGSEEDDQTERFEQIATVRVSSTAAAGVSVLHQDKRSEPSSSFKPENVFAEEGSSDLPTDLSQTSSLKMLSEGKPFGSSPQKNTAPSAVCHSPADLESELCARAILLQDGHHVGKQDSTKVDVDEFGRLVRKGASDSDSDEIRSNERGVKRGRSRSRSPQGSRWRRRSGSPRRREKRSRSRSWSPQRNRSKSPPGSRRTNVFARRGRDQPPECFNFNKGRCFRGASCRFLHRDFTWHMGRQQQYKDFPRDSGKYVGHDGGAFSESKGNATVEMDVERCTNAPQEEEKSIEMQVGGAQSDSTARSHNYGELEEKDPRDSVPEDAVTIKIDDKQVNDKVSPEVITSTEEPLQVEKVSEASISSAEEPYEFPQPFPNESMPSQLSPAGTTERSQISPPTTSPELQSVAKNSHGEKSLSRASQTIQPSDIFNQHPYTEPCPSTAPGTQAFTDQSSMALTDQSSMAQSDSNSVPTNQIMNQSSQTNEFPLSSFSGPDVNYQASKKLPPGPPVPPPLHPHFPPGNPNAPFASQHSMPPSTSYHSHPPLMSFFPSHRHPMPGENHSQSLLPAYPGWSSVPPVPPPSHSNALSIRPSFTDFPPQHPLLNSVPLRHDLNPSMRFYPPGETGRPLGGNFHQQPFHSMEAVHQHSFHSDESRRPLPMGSLQESPLAREERLTRPPMPQDLSELQRDYHLRNQPFLHEESRLPLPGQGFGSTSSLTQGGARYPHSVPLPGESLPHRLHSFPADMMHSRPSSRDEFSTTARDLPYPHHPQPHGLQHPTNSSFTLNSGPSGLVDISSQRYPSSFPEKPSQSFDIGLPRMPISSHYNPYASTFDQAPTNLKFASRISGQENDKNYKRYDPSLISGHVSVGGPRPRLTASPPNSARSGEQFLSKPGIYSQELNAQKQAVSGHIVGDPYDPLFDSIEPPSNAPKKLDHAKGPKPVVTDAGCLTKFSSLSKADDGDEQKEETSAKHKADVDEFGEVATDAEVGAVENASPQPVDEKDWSPPLLIDMLNDAAGEIEIDLVQSPGKSKKTKDSRSMRLFKIALANFVKEVLKPSWRQGNMSKEAFKTIVKKTVNKVSGAMSSHQIPKSQAKINQYVESSQRKLTKLVMGYVDKYVKM</sequence>
<feature type="compositionally biased region" description="Basic and acidic residues" evidence="3">
    <location>
        <begin position="808"/>
        <end position="821"/>
    </location>
</feature>
<dbReference type="InterPro" id="IPR035967">
    <property type="entry name" value="SWAP/Surp_sf"/>
</dbReference>
<keyword evidence="2" id="KW-0862">Zinc</keyword>
<evidence type="ECO:0000256" key="1">
    <source>
        <dbReference type="ARBA" id="ARBA00022664"/>
    </source>
</evidence>
<dbReference type="InterPro" id="IPR057031">
    <property type="entry name" value="SFR19-like_C"/>
</dbReference>
<keyword evidence="7" id="KW-1185">Reference proteome</keyword>
<feature type="compositionally biased region" description="Basic and acidic residues" evidence="3">
    <location>
        <begin position="612"/>
        <end position="630"/>
    </location>
</feature>
<dbReference type="SUPFAM" id="SSF109905">
    <property type="entry name" value="Surp module (SWAP domain)"/>
    <property type="match status" value="1"/>
</dbReference>
<keyword evidence="2" id="KW-0479">Metal-binding</keyword>
<dbReference type="PANTHER" id="PTHR36886:SF7">
    <property type="entry name" value="EXPRESSED PROTEIN"/>
    <property type="match status" value="1"/>
</dbReference>
<feature type="region of interest" description="Disordered" evidence="3">
    <location>
        <begin position="1"/>
        <end position="203"/>
    </location>
</feature>
<reference evidence="6" key="1">
    <citation type="journal article" date="2023" name="GigaByte">
        <title>Genome assembly of the bearded iris, Iris pallida Lam.</title>
        <authorList>
            <person name="Bruccoleri R.E."/>
            <person name="Oakeley E.J."/>
            <person name="Faust A.M.E."/>
            <person name="Altorfer M."/>
            <person name="Dessus-Babus S."/>
            <person name="Burckhardt D."/>
            <person name="Oertli M."/>
            <person name="Naumann U."/>
            <person name="Petersen F."/>
            <person name="Wong J."/>
        </authorList>
    </citation>
    <scope>NUCLEOTIDE SEQUENCE</scope>
    <source>
        <strain evidence="6">GSM-AAB239-AS_SAM_17_03QT</strain>
    </source>
</reference>
<dbReference type="SMART" id="SM00648">
    <property type="entry name" value="SWAP"/>
    <property type="match status" value="1"/>
</dbReference>
<dbReference type="PANTHER" id="PTHR36886">
    <property type="entry name" value="PROTEIN FRIGIDA-ESSENTIAL 1"/>
    <property type="match status" value="1"/>
</dbReference>
<dbReference type="InterPro" id="IPR000571">
    <property type="entry name" value="Znf_CCCH"/>
</dbReference>
<feature type="compositionally biased region" description="Basic and acidic residues" evidence="3">
    <location>
        <begin position="829"/>
        <end position="840"/>
    </location>
</feature>
<feature type="compositionally biased region" description="Pro residues" evidence="3">
    <location>
        <begin position="159"/>
        <end position="189"/>
    </location>
</feature>
<feature type="compositionally biased region" description="Basic and acidic residues" evidence="3">
    <location>
        <begin position="642"/>
        <end position="651"/>
    </location>
</feature>
<feature type="compositionally biased region" description="Basic and acidic residues" evidence="3">
    <location>
        <begin position="367"/>
        <end position="382"/>
    </location>
</feature>
<evidence type="ECO:0000313" key="6">
    <source>
        <dbReference type="EMBL" id="KAJ6815442.1"/>
    </source>
</evidence>
<dbReference type="Pfam" id="PF01805">
    <property type="entry name" value="Surp"/>
    <property type="match status" value="1"/>
</dbReference>
<dbReference type="Gene3D" id="1.10.10.790">
    <property type="entry name" value="Surp module"/>
    <property type="match status" value="1"/>
</dbReference>
<gene>
    <name evidence="6" type="ORF">M6B38_133070</name>
</gene>
<accession>A0AAX6FGP3</accession>
<feature type="compositionally biased region" description="Polar residues" evidence="3">
    <location>
        <begin position="917"/>
        <end position="933"/>
    </location>
</feature>
<comment type="caution">
    <text evidence="6">The sequence shown here is derived from an EMBL/GenBank/DDBJ whole genome shotgun (WGS) entry which is preliminary data.</text>
</comment>
<feature type="compositionally biased region" description="Polar residues" evidence="3">
    <location>
        <begin position="558"/>
        <end position="570"/>
    </location>
</feature>
<feature type="region of interest" description="Disordered" evidence="3">
    <location>
        <begin position="612"/>
        <end position="717"/>
    </location>
</feature>
<keyword evidence="2" id="KW-0863">Zinc-finger</keyword>
<proteinExistence type="predicted"/>
<feature type="compositionally biased region" description="Basic and acidic residues" evidence="3">
    <location>
        <begin position="1141"/>
        <end position="1154"/>
    </location>
</feature>
<feature type="compositionally biased region" description="Polar residues" evidence="3">
    <location>
        <begin position="878"/>
        <end position="908"/>
    </location>
</feature>
<dbReference type="GO" id="GO:0006397">
    <property type="term" value="P:mRNA processing"/>
    <property type="evidence" value="ECO:0007669"/>
    <property type="project" value="UniProtKB-KW"/>
</dbReference>
<name>A0AAX6FGP3_IRIPA</name>
<feature type="region of interest" description="Disordered" evidence="3">
    <location>
        <begin position="1362"/>
        <end position="1386"/>
    </location>
</feature>
<feature type="region of interest" description="Disordered" evidence="3">
    <location>
        <begin position="1141"/>
        <end position="1180"/>
    </location>
</feature>
<feature type="region of interest" description="Disordered" evidence="3">
    <location>
        <begin position="1452"/>
        <end position="1471"/>
    </location>
</feature>
<reference evidence="6" key="2">
    <citation type="submission" date="2023-04" db="EMBL/GenBank/DDBJ databases">
        <authorList>
            <person name="Bruccoleri R.E."/>
            <person name="Oakeley E.J."/>
            <person name="Faust A.-M."/>
            <person name="Dessus-Babus S."/>
            <person name="Altorfer M."/>
            <person name="Burckhardt D."/>
            <person name="Oertli M."/>
            <person name="Naumann U."/>
            <person name="Petersen F."/>
            <person name="Wong J."/>
        </authorList>
    </citation>
    <scope>NUCLEOTIDE SEQUENCE</scope>
    <source>
        <strain evidence="6">GSM-AAB239-AS_SAM_17_03QT</strain>
        <tissue evidence="6">Leaf</tissue>
    </source>
</reference>
<dbReference type="InterPro" id="IPR052650">
    <property type="entry name" value="Zinc_finger_CCCH"/>
</dbReference>